<dbReference type="PANTHER" id="PTHR35495:SF1">
    <property type="entry name" value="OS06G0679600 PROTEIN"/>
    <property type="match status" value="1"/>
</dbReference>
<dbReference type="PANTHER" id="PTHR35495">
    <property type="entry name" value="OS06G0679600 PROTEIN"/>
    <property type="match status" value="1"/>
</dbReference>
<protein>
    <submittedName>
        <fullName evidence="1">Uncharacterized protein</fullName>
    </submittedName>
</protein>
<organism evidence="1 2">
    <name type="scientific">Carnegiea gigantea</name>
    <dbReference type="NCBI Taxonomy" id="171969"/>
    <lineage>
        <taxon>Eukaryota</taxon>
        <taxon>Viridiplantae</taxon>
        <taxon>Streptophyta</taxon>
        <taxon>Embryophyta</taxon>
        <taxon>Tracheophyta</taxon>
        <taxon>Spermatophyta</taxon>
        <taxon>Magnoliopsida</taxon>
        <taxon>eudicotyledons</taxon>
        <taxon>Gunneridae</taxon>
        <taxon>Pentapetalae</taxon>
        <taxon>Caryophyllales</taxon>
        <taxon>Cactineae</taxon>
        <taxon>Cactaceae</taxon>
        <taxon>Cactoideae</taxon>
        <taxon>Echinocereeae</taxon>
        <taxon>Carnegiea</taxon>
    </lineage>
</organism>
<reference evidence="1" key="1">
    <citation type="submission" date="2022-04" db="EMBL/GenBank/DDBJ databases">
        <title>Carnegiea gigantea Genome sequencing and assembly v2.</title>
        <authorList>
            <person name="Copetti D."/>
            <person name="Sanderson M.J."/>
            <person name="Burquez A."/>
            <person name="Wojciechowski M.F."/>
        </authorList>
    </citation>
    <scope>NUCLEOTIDE SEQUENCE</scope>
    <source>
        <strain evidence="1">SGP5-SGP5p</strain>
        <tissue evidence="1">Aerial part</tissue>
    </source>
</reference>
<gene>
    <name evidence="1" type="ORF">Cgig2_015599</name>
</gene>
<dbReference type="EMBL" id="JAKOGI010001082">
    <property type="protein sequence ID" value="KAJ8427857.1"/>
    <property type="molecule type" value="Genomic_DNA"/>
</dbReference>
<sequence length="158" mass="18104">MKRRVRLRSARIQRFSKYLKPGELAQLRDSRINYKARSQVLNLTRRVVSVTRSVSTQDVFPNAQIEFEFLPEFPSLERGPQRFGKKKLVAAKIADPLNTLAGNYKHLYHVVEGSVIDGLLHTDNNSISKTWTARIQIPGASYMNLKIPYFIIENSTSI</sequence>
<evidence type="ECO:0000313" key="2">
    <source>
        <dbReference type="Proteomes" id="UP001153076"/>
    </source>
</evidence>
<keyword evidence="2" id="KW-1185">Reference proteome</keyword>
<comment type="caution">
    <text evidence="1">The sequence shown here is derived from an EMBL/GenBank/DDBJ whole genome shotgun (WGS) entry which is preliminary data.</text>
</comment>
<evidence type="ECO:0000313" key="1">
    <source>
        <dbReference type="EMBL" id="KAJ8427857.1"/>
    </source>
</evidence>
<proteinExistence type="predicted"/>
<dbReference type="AlphaFoldDB" id="A0A9Q1GYP0"/>
<dbReference type="OrthoDB" id="1924680at2759"/>
<accession>A0A9Q1GYP0</accession>
<name>A0A9Q1GYP0_9CARY</name>
<dbReference type="Proteomes" id="UP001153076">
    <property type="component" value="Unassembled WGS sequence"/>
</dbReference>